<dbReference type="InterPro" id="IPR000412">
    <property type="entry name" value="ABC_2_transport"/>
</dbReference>
<evidence type="ECO:0000256" key="5">
    <source>
        <dbReference type="SAM" id="Phobius"/>
    </source>
</evidence>
<name>A0A6C7EFN8_ILUCY</name>
<evidence type="ECO:0000256" key="1">
    <source>
        <dbReference type="ARBA" id="ARBA00004141"/>
    </source>
</evidence>
<keyword evidence="3 5" id="KW-1133">Transmembrane helix</keyword>
<organism evidence="7 8">
    <name type="scientific">Ilumatobacter coccineus (strain NBRC 103263 / KCTC 29153 / YM16-304)</name>
    <dbReference type="NCBI Taxonomy" id="1313172"/>
    <lineage>
        <taxon>Bacteria</taxon>
        <taxon>Bacillati</taxon>
        <taxon>Actinomycetota</taxon>
        <taxon>Acidimicrobiia</taxon>
        <taxon>Acidimicrobiales</taxon>
        <taxon>Ilumatobacteraceae</taxon>
        <taxon>Ilumatobacter</taxon>
    </lineage>
</organism>
<reference evidence="7 8" key="1">
    <citation type="journal article" date="2013" name="Int. J. Syst. Evol. Microbiol.">
        <title>Ilumatobacter nonamiense sp. nov. and Ilumatobacter coccineum sp. nov., isolated from seashore sand.</title>
        <authorList>
            <person name="Matsumoto A."/>
            <person name="Kasai H."/>
            <person name="Matsuo Y."/>
            <person name="Shizuri Y."/>
            <person name="Ichikawa N."/>
            <person name="Fujita N."/>
            <person name="Omura S."/>
            <person name="Takahashi Y."/>
        </authorList>
    </citation>
    <scope>NUCLEOTIDE SEQUENCE [LARGE SCALE GENOMIC DNA]</scope>
    <source>
        <strain evidence="8">NBRC 103263 / KCTC 29153 / YM16-304</strain>
    </source>
</reference>
<feature type="transmembrane region" description="Helical" evidence="5">
    <location>
        <begin position="78"/>
        <end position="99"/>
    </location>
</feature>
<evidence type="ECO:0000256" key="4">
    <source>
        <dbReference type="ARBA" id="ARBA00023136"/>
    </source>
</evidence>
<feature type="transmembrane region" description="Helical" evidence="5">
    <location>
        <begin position="120"/>
        <end position="149"/>
    </location>
</feature>
<dbReference type="KEGG" id="aym:YM304_31140"/>
<dbReference type="PANTHER" id="PTHR43229:SF2">
    <property type="entry name" value="NODULATION PROTEIN J"/>
    <property type="match status" value="1"/>
</dbReference>
<feature type="transmembrane region" description="Helical" evidence="5">
    <location>
        <begin position="187"/>
        <end position="210"/>
    </location>
</feature>
<keyword evidence="4 5" id="KW-0472">Membrane</keyword>
<dbReference type="RefSeq" id="WP_015442675.1">
    <property type="nucleotide sequence ID" value="NC_020520.1"/>
</dbReference>
<evidence type="ECO:0000256" key="3">
    <source>
        <dbReference type="ARBA" id="ARBA00022989"/>
    </source>
</evidence>
<keyword evidence="8" id="KW-1185">Reference proteome</keyword>
<comment type="subcellular location">
    <subcellularLocation>
        <location evidence="1">Membrane</location>
        <topology evidence="1">Multi-pass membrane protein</topology>
    </subcellularLocation>
</comment>
<evidence type="ECO:0000256" key="2">
    <source>
        <dbReference type="ARBA" id="ARBA00022692"/>
    </source>
</evidence>
<dbReference type="EMBL" id="AP012057">
    <property type="protein sequence ID" value="BAN03428.1"/>
    <property type="molecule type" value="Genomic_DNA"/>
</dbReference>
<dbReference type="PANTHER" id="PTHR43229">
    <property type="entry name" value="NODULATION PROTEIN J"/>
    <property type="match status" value="1"/>
</dbReference>
<dbReference type="GO" id="GO:0140359">
    <property type="term" value="F:ABC-type transporter activity"/>
    <property type="evidence" value="ECO:0007669"/>
    <property type="project" value="InterPro"/>
</dbReference>
<dbReference type="Proteomes" id="UP000011863">
    <property type="component" value="Chromosome"/>
</dbReference>
<sequence>MTTTETARSARPLNTRRTPAFAAAVGLARRSIVNITRLPSAFLPSILMPVFQSIAFAGTFFAIIQIPGFPTDRSINWFLPLGTLMGSGFAGIGIGFATIRDLETGFYDRIRLTPAPRSSLITGPLMAALARSAIVTTIVVIVGVCFGARPTHGLYGLLFLYIAGLGIAALGTGWGLALAFRFGDMRAAAIMQLTFFLMIFLTDAQTPLFIMDGWLEAVARVNPFTNIIRLARLGWLDAPITWDRIWGGLVALAAITGLTLLFARRSLDRLSDN</sequence>
<feature type="transmembrane region" description="Helical" evidence="5">
    <location>
        <begin position="245"/>
        <end position="263"/>
    </location>
</feature>
<dbReference type="GO" id="GO:0043190">
    <property type="term" value="C:ATP-binding cassette (ABC) transporter complex"/>
    <property type="evidence" value="ECO:0007669"/>
    <property type="project" value="InterPro"/>
</dbReference>
<evidence type="ECO:0000259" key="6">
    <source>
        <dbReference type="Pfam" id="PF01061"/>
    </source>
</evidence>
<evidence type="ECO:0000313" key="7">
    <source>
        <dbReference type="EMBL" id="BAN03428.1"/>
    </source>
</evidence>
<dbReference type="InterPro" id="IPR051784">
    <property type="entry name" value="Nod_factor_ABC_transporter"/>
</dbReference>
<accession>A0A6C7EFN8</accession>
<feature type="transmembrane region" description="Helical" evidence="5">
    <location>
        <begin position="46"/>
        <end position="66"/>
    </location>
</feature>
<gene>
    <name evidence="7" type="ORF">YM304_31140</name>
</gene>
<keyword evidence="2 5" id="KW-0812">Transmembrane</keyword>
<dbReference type="Pfam" id="PF01061">
    <property type="entry name" value="ABC2_membrane"/>
    <property type="match status" value="1"/>
</dbReference>
<dbReference type="PIRSF" id="PIRSF006648">
    <property type="entry name" value="DrrB"/>
    <property type="match status" value="1"/>
</dbReference>
<evidence type="ECO:0000313" key="8">
    <source>
        <dbReference type="Proteomes" id="UP000011863"/>
    </source>
</evidence>
<dbReference type="OrthoDB" id="8988363at2"/>
<proteinExistence type="predicted"/>
<dbReference type="AlphaFoldDB" id="A0A6C7EFN8"/>
<dbReference type="InterPro" id="IPR013525">
    <property type="entry name" value="ABC2_TM"/>
</dbReference>
<protein>
    <submittedName>
        <fullName evidence="7">Putative multidrug ABC transporter permease protein</fullName>
    </submittedName>
</protein>
<feature type="transmembrane region" description="Helical" evidence="5">
    <location>
        <begin position="155"/>
        <end position="180"/>
    </location>
</feature>
<feature type="domain" description="ABC-2 type transporter transmembrane" evidence="6">
    <location>
        <begin position="27"/>
        <end position="232"/>
    </location>
</feature>